<comment type="caution">
    <text evidence="2">The sequence shown here is derived from an EMBL/GenBank/DDBJ whole genome shotgun (WGS) entry which is preliminary data.</text>
</comment>
<dbReference type="Proteomes" id="UP001652445">
    <property type="component" value="Unassembled WGS sequence"/>
</dbReference>
<dbReference type="InterPro" id="IPR012341">
    <property type="entry name" value="6hp_glycosidase-like_sf"/>
</dbReference>
<evidence type="ECO:0000259" key="1">
    <source>
        <dbReference type="Pfam" id="PF22124"/>
    </source>
</evidence>
<evidence type="ECO:0000313" key="2">
    <source>
        <dbReference type="EMBL" id="MCU6792063.1"/>
    </source>
</evidence>
<reference evidence="2 3" key="1">
    <citation type="submission" date="2022-09" db="EMBL/GenBank/DDBJ databases">
        <authorList>
            <person name="Han X.L."/>
            <person name="Wang Q."/>
            <person name="Lu T."/>
        </authorList>
    </citation>
    <scope>NUCLEOTIDE SEQUENCE [LARGE SCALE GENOMIC DNA]</scope>
    <source>
        <strain evidence="2 3">WQ 127069</strain>
    </source>
</reference>
<keyword evidence="3" id="KW-1185">Reference proteome</keyword>
<proteinExistence type="predicted"/>
<accession>A0ABT2UBQ5</accession>
<dbReference type="RefSeq" id="WP_262683461.1">
    <property type="nucleotide sequence ID" value="NZ_JAOQIO010000016.1"/>
</dbReference>
<sequence>MHNQHSDGIKLDLDWESYMGNHDMEWVVKPVSWDEGAFIGNGNIGAMIYGEEHSSKRRVLRFIVGRTDITATRTDRAGFSPRVPIGELHLELEGMIYHPTCIRVDLWNAEACAVLTTTRGEVRLRALAHSEETIMAVEIETSEGEHGANFVWYPYPEVDPVLINADGINLNQYIPKIEVERKQVVQRNESSDTKIKIETEGRAVSGHAADVVEVCIQRYSQGAPVPQSEGCVSAWNEVQLSPNQRIYYLSIEKGHDEQAQEQVVQHVMNAVSQSFDEWVAAHRAWWHRYYQRSLITIPDARLESFYWIQMYKLASATRADRPLIDNQGPWLAPTPWAGVWFNMNVQLSYSPVYTANRLDIGESLVRTLAACKEQLIANVSELYRDDSAGLGRSCSYDLRSEVGDEVGNLTWICHNVWRQYRYSMDETLLREMLFPLLRRSINFYFHLLEEAEDGKLHLPPTISPEYGSFMKTKVRDCHYDLALLRWGCETLMWMCERLEVTDPLRDQWVDVLERLTPFPIDETGLMVGRDTPLAYGHRHFSHLLAVFPLHLIGSDSSEDRALIARSLEHWIGKEGDLRGFSFTGAASIAATLGRGDEALGYLQTLLHIIKPNTMYKEAGPVMETPLAGAESLQDMLLQSWGDTIRIFPAVPIAWREAAFHDLLTEGAFLVSAQRENGSTRFIRVKSLAGEPCKIKTGWSGAVNMMAIGPAPAWSRSESHAAGVVELQPDERGVVELSLVKDDEVVLYQGDTVPDLVIHAAAQIKQQPIRYFGGHKPWRVHATR</sequence>
<dbReference type="InterPro" id="IPR054363">
    <property type="entry name" value="GH95_cat"/>
</dbReference>
<dbReference type="PANTHER" id="PTHR31084:SF0">
    <property type="entry name" value="ALPHA-L-FUCOSIDASE 2"/>
    <property type="match status" value="1"/>
</dbReference>
<dbReference type="EMBL" id="JAOQIO010000016">
    <property type="protein sequence ID" value="MCU6792063.1"/>
    <property type="molecule type" value="Genomic_DNA"/>
</dbReference>
<organism evidence="2 3">
    <name type="scientific">Paenibacillus baimaensis</name>
    <dbReference type="NCBI Taxonomy" id="2982185"/>
    <lineage>
        <taxon>Bacteria</taxon>
        <taxon>Bacillati</taxon>
        <taxon>Bacillota</taxon>
        <taxon>Bacilli</taxon>
        <taxon>Bacillales</taxon>
        <taxon>Paenibacillaceae</taxon>
        <taxon>Paenibacillus</taxon>
    </lineage>
</organism>
<dbReference type="InterPro" id="IPR008928">
    <property type="entry name" value="6-hairpin_glycosidase_sf"/>
</dbReference>
<dbReference type="Pfam" id="PF22124">
    <property type="entry name" value="Glyco_hydro_95_cat"/>
    <property type="match status" value="1"/>
</dbReference>
<dbReference type="PANTHER" id="PTHR31084">
    <property type="entry name" value="ALPHA-L-FUCOSIDASE 2"/>
    <property type="match status" value="1"/>
</dbReference>
<protein>
    <recommendedName>
        <fullName evidence="1">Glycosyl hydrolase family 95 catalytic domain-containing protein</fullName>
    </recommendedName>
</protein>
<dbReference type="Gene3D" id="1.50.10.10">
    <property type="match status" value="1"/>
</dbReference>
<evidence type="ECO:0000313" key="3">
    <source>
        <dbReference type="Proteomes" id="UP001652445"/>
    </source>
</evidence>
<gene>
    <name evidence="2" type="ORF">OB236_07975</name>
</gene>
<feature type="domain" description="Glycosyl hydrolase family 95 catalytic" evidence="1">
    <location>
        <begin position="298"/>
        <end position="613"/>
    </location>
</feature>
<dbReference type="SUPFAM" id="SSF48208">
    <property type="entry name" value="Six-hairpin glycosidases"/>
    <property type="match status" value="1"/>
</dbReference>
<name>A0ABT2UBQ5_9BACL</name>